<dbReference type="SUPFAM" id="SSF50800">
    <property type="entry name" value="PK beta-barrel domain-like"/>
    <property type="match status" value="1"/>
</dbReference>
<dbReference type="EMBL" id="CAEZZV010000169">
    <property type="protein sequence ID" value="CAB4786780.1"/>
    <property type="molecule type" value="Genomic_DNA"/>
</dbReference>
<proteinExistence type="predicted"/>
<evidence type="ECO:0000313" key="2">
    <source>
        <dbReference type="EMBL" id="CAB4551220.1"/>
    </source>
</evidence>
<dbReference type="GO" id="GO:0030170">
    <property type="term" value="F:pyridoxal phosphate binding"/>
    <property type="evidence" value="ECO:0007669"/>
    <property type="project" value="InterPro"/>
</dbReference>
<name>A0A6J6CI67_9ZZZZ</name>
<evidence type="ECO:0000313" key="3">
    <source>
        <dbReference type="EMBL" id="CAB4632933.1"/>
    </source>
</evidence>
<dbReference type="InterPro" id="IPR011037">
    <property type="entry name" value="Pyrv_Knase-like_insert_dom_sf"/>
</dbReference>
<accession>A0A6J6CI67</accession>
<dbReference type="Gene3D" id="2.40.33.20">
    <property type="entry name" value="PK beta-barrel domain-like"/>
    <property type="match status" value="1"/>
</dbReference>
<dbReference type="AlphaFoldDB" id="A0A6J6CI67"/>
<evidence type="ECO:0000313" key="4">
    <source>
        <dbReference type="EMBL" id="CAB4786780.1"/>
    </source>
</evidence>
<dbReference type="Pfam" id="PF03476">
    <property type="entry name" value="MOSC_N"/>
    <property type="match status" value="1"/>
</dbReference>
<dbReference type="InterPro" id="IPR005302">
    <property type="entry name" value="MoCF_Sase_C"/>
</dbReference>
<evidence type="ECO:0000259" key="1">
    <source>
        <dbReference type="PROSITE" id="PS51340"/>
    </source>
</evidence>
<dbReference type="PROSITE" id="PS51340">
    <property type="entry name" value="MOSC"/>
    <property type="match status" value="1"/>
</dbReference>
<dbReference type="Pfam" id="PF03473">
    <property type="entry name" value="MOSC"/>
    <property type="match status" value="1"/>
</dbReference>
<dbReference type="EMBL" id="CAEZSL010000168">
    <property type="protein sequence ID" value="CAB4551220.1"/>
    <property type="molecule type" value="Genomic_DNA"/>
</dbReference>
<dbReference type="EMBL" id="CAEZVL010000112">
    <property type="protein sequence ID" value="CAB4632933.1"/>
    <property type="molecule type" value="Genomic_DNA"/>
</dbReference>
<reference evidence="2" key="1">
    <citation type="submission" date="2020-05" db="EMBL/GenBank/DDBJ databases">
        <authorList>
            <person name="Chiriac C."/>
            <person name="Salcher M."/>
            <person name="Ghai R."/>
            <person name="Kavagutti S V."/>
        </authorList>
    </citation>
    <scope>NUCLEOTIDE SEQUENCE</scope>
</reference>
<dbReference type="InterPro" id="IPR005303">
    <property type="entry name" value="MOCOS_middle"/>
</dbReference>
<gene>
    <name evidence="2" type="ORF">UFOPK1421_01295</name>
    <name evidence="3" type="ORF">UFOPK1960_00805</name>
    <name evidence="4" type="ORF">UFOPK2921_01178</name>
</gene>
<protein>
    <submittedName>
        <fullName evidence="2">Unannotated protein</fullName>
    </submittedName>
</protein>
<organism evidence="2">
    <name type="scientific">freshwater metagenome</name>
    <dbReference type="NCBI Taxonomy" id="449393"/>
    <lineage>
        <taxon>unclassified sequences</taxon>
        <taxon>metagenomes</taxon>
        <taxon>ecological metagenomes</taxon>
    </lineage>
</organism>
<feature type="domain" description="MOSC" evidence="1">
    <location>
        <begin position="138"/>
        <end position="281"/>
    </location>
</feature>
<sequence>MTQLSVNEIWVYPVKSMVGGTVESCLINELGIVGDRLWAVRDIDNGGIRGAKKLGGLMKLSAQFVNGSEVVEITLPDGSMVRSDDAQANDLVSRAIGANVQLEYLRPASDLDHYRRGAPSSDDMMEELRGVFGRDTDEPLPDFSVFPPEVMEFESPPGTYYDCWPLMVMTTSALRSLRQALPDSVIDVRRFRPSLVIDTGEQTGHPEFGWAGKTARLGECEIEFQSPCPRCVMVTRDVGSDIAGDRAVLRHIIRELDQNLGVYAKIIKPGVVAAGDSMRFM</sequence>
<dbReference type="GO" id="GO:0030151">
    <property type="term" value="F:molybdenum ion binding"/>
    <property type="evidence" value="ECO:0007669"/>
    <property type="project" value="InterPro"/>
</dbReference>
<dbReference type="GO" id="GO:0003824">
    <property type="term" value="F:catalytic activity"/>
    <property type="evidence" value="ECO:0007669"/>
    <property type="project" value="InterPro"/>
</dbReference>